<keyword evidence="3" id="KW-1185">Reference proteome</keyword>
<sequence length="187" mass="21538">METILNIPGHIALSQVDVWFQDEARIGQQNTTTRLWAKKGSRPRVVRQQQFEYAYVFGAVCPANGNTEALITPWVDKGTMHQHLKLISQATPPDRHAVVIMDGAGWHSKDLDDEFDNLTMIKLPPYSPELNPVEQVWGWMRQRHLANRCFANYEDIVEQCSQAWNSFISDTDTVKNLCNRSWINLTR</sequence>
<proteinExistence type="predicted"/>
<reference evidence="2 3" key="1">
    <citation type="submission" date="2019-07" db="EMBL/GenBank/DDBJ databases">
        <title>Shewanella sp. YLB-06 whole genomic sequence.</title>
        <authorList>
            <person name="Yu L."/>
        </authorList>
    </citation>
    <scope>NUCLEOTIDE SEQUENCE [LARGE SCALE GENOMIC DNA]</scope>
    <source>
        <strain evidence="2 3">YLB-06</strain>
    </source>
</reference>
<evidence type="ECO:0000259" key="1">
    <source>
        <dbReference type="Pfam" id="PF13358"/>
    </source>
</evidence>
<protein>
    <submittedName>
        <fullName evidence="2">IS630 family transposase</fullName>
    </submittedName>
</protein>
<name>A0ABX5X5S6_9GAMM</name>
<dbReference type="EMBL" id="CP041614">
    <property type="protein sequence ID" value="QDO85762.1"/>
    <property type="molecule type" value="Genomic_DNA"/>
</dbReference>
<feature type="domain" description="Tc1-like transposase DDE" evidence="1">
    <location>
        <begin position="17"/>
        <end position="156"/>
    </location>
</feature>
<gene>
    <name evidence="2" type="ORF">FM037_23975</name>
</gene>
<dbReference type="InterPro" id="IPR036397">
    <property type="entry name" value="RNaseH_sf"/>
</dbReference>
<evidence type="ECO:0000313" key="3">
    <source>
        <dbReference type="Proteomes" id="UP000315947"/>
    </source>
</evidence>
<dbReference type="InterPro" id="IPR038717">
    <property type="entry name" value="Tc1-like_DDE_dom"/>
</dbReference>
<organism evidence="2 3">
    <name type="scientific">Shewanella psychropiezotolerans</name>
    <dbReference type="NCBI Taxonomy" id="2593655"/>
    <lineage>
        <taxon>Bacteria</taxon>
        <taxon>Pseudomonadati</taxon>
        <taxon>Pseudomonadota</taxon>
        <taxon>Gammaproteobacteria</taxon>
        <taxon>Alteromonadales</taxon>
        <taxon>Shewanellaceae</taxon>
        <taxon>Shewanella</taxon>
    </lineage>
</organism>
<dbReference type="NCBIfam" id="NF033545">
    <property type="entry name" value="transpos_IS630"/>
    <property type="match status" value="1"/>
</dbReference>
<dbReference type="Gene3D" id="3.30.420.10">
    <property type="entry name" value="Ribonuclease H-like superfamily/Ribonuclease H"/>
    <property type="match status" value="1"/>
</dbReference>
<dbReference type="InterPro" id="IPR047655">
    <property type="entry name" value="Transpos_IS630-like"/>
</dbReference>
<dbReference type="Proteomes" id="UP000315947">
    <property type="component" value="Chromosome"/>
</dbReference>
<accession>A0ABX5X5S6</accession>
<evidence type="ECO:0000313" key="2">
    <source>
        <dbReference type="EMBL" id="QDO85762.1"/>
    </source>
</evidence>
<dbReference type="Pfam" id="PF13358">
    <property type="entry name" value="DDE_3"/>
    <property type="match status" value="1"/>
</dbReference>